<dbReference type="SUPFAM" id="SSF53300">
    <property type="entry name" value="vWA-like"/>
    <property type="match status" value="1"/>
</dbReference>
<reference evidence="3" key="1">
    <citation type="submission" date="2012-08" db="EMBL/GenBank/DDBJ databases">
        <title>Genome analysis of Colletotrichum orbiculare and Colletotrichum fructicola.</title>
        <authorList>
            <person name="Gan P.H.P."/>
            <person name="Ikeda K."/>
            <person name="Irieda H."/>
            <person name="Narusaka M."/>
            <person name="O'Connell R.J."/>
            <person name="Narusaka Y."/>
            <person name="Takano Y."/>
            <person name="Kubo Y."/>
            <person name="Shirasu K."/>
        </authorList>
    </citation>
    <scope>NUCLEOTIDE SEQUENCE</scope>
    <source>
        <strain evidence="3">Nara gc5</strain>
    </source>
</reference>
<protein>
    <recommendedName>
        <fullName evidence="2">VWFA domain-containing protein</fullName>
    </recommendedName>
</protein>
<feature type="region of interest" description="Disordered" evidence="1">
    <location>
        <begin position="539"/>
        <end position="573"/>
    </location>
</feature>
<name>L2FS62_COLFN</name>
<gene>
    <name evidence="3" type="ORF">CGGC5_10489</name>
</gene>
<proteinExistence type="predicted"/>
<dbReference type="Pfam" id="PF00092">
    <property type="entry name" value="VWA"/>
    <property type="match status" value="1"/>
</dbReference>
<dbReference type="HOGENOM" id="CLU_396367_0_0_1"/>
<dbReference type="SUPFAM" id="SSF54001">
    <property type="entry name" value="Cysteine proteinases"/>
    <property type="match status" value="1"/>
</dbReference>
<dbReference type="InterPro" id="IPR002035">
    <property type="entry name" value="VWF_A"/>
</dbReference>
<feature type="compositionally biased region" description="Acidic residues" evidence="1">
    <location>
        <begin position="546"/>
        <end position="570"/>
    </location>
</feature>
<organism evidence="3">
    <name type="scientific">Colletotrichum fructicola (strain Nara gc5)</name>
    <name type="common">Anthracnose fungus</name>
    <name type="synonym">Colletotrichum gloeosporioides (strain Nara gc5)</name>
    <dbReference type="NCBI Taxonomy" id="1213859"/>
    <lineage>
        <taxon>Eukaryota</taxon>
        <taxon>Fungi</taxon>
        <taxon>Dikarya</taxon>
        <taxon>Ascomycota</taxon>
        <taxon>Pezizomycotina</taxon>
        <taxon>Sordariomycetes</taxon>
        <taxon>Hypocreomycetidae</taxon>
        <taxon>Glomerellales</taxon>
        <taxon>Glomerellaceae</taxon>
        <taxon>Colletotrichum</taxon>
        <taxon>Colletotrichum gloeosporioides species complex</taxon>
    </lineage>
</organism>
<dbReference type="AlphaFoldDB" id="L2FS62"/>
<evidence type="ECO:0000256" key="1">
    <source>
        <dbReference type="SAM" id="MobiDB-lite"/>
    </source>
</evidence>
<dbReference type="InterPro" id="IPR036465">
    <property type="entry name" value="vWFA_dom_sf"/>
</dbReference>
<sequence length="720" mass="79281">MTDSPPSTIVGCLLDVSASMREALETDGFDERATDRLSAVLRAALKLAQSERRHSPDAIVFIGIFGLDTDNEYPPAIDLCEVTSALLGPSGEHRSGHDLLIARADAEGVPHVKKYILGKLTENEARVVDAHLERHQDKIEDFVDAIPVEEEIRMAKEKVKGEVAYGGAAAGLACGGLMGAAIGAGIGLLAGKLAADKGEDREVENSEALKLARRMCKEWLKDFTNLTPRPVVEVVRLLERLLERQEAEDETANPTLLNTLRQYMYGRTPMRHALDLSLEIFKGHPEIKDRVLVVISDGFSTDGDPMPVARSLQDANVSIASIYLTSDAEAAQRSLHYQAADSWHHGQRLLFNMASRVAGVAHPIPALASMGWSIPSAGEVALHATVSTSAALNEICSLLLSARLGTANLLLDVAGRFKLDAYINDQNIRGQQNPSDQGHESTCYAHAAAAVICMAMSRISGREGGYDDIGIVRQRILKEYTTGPSEQNAKDLFEDAARWYRLRLLEVDEDAARQAVLRRRPVLATFHLSREGWGVFCGHFKQPEDGPNEPEDGSTESEDWSTEPEDESTESEPVLKRAQMMEHRSLPSYGGHAVVLVDCKPDRLTFLNSWGKDWGTNGSFSVEDHTVLELDGCPMRFYDVYWLLADLTPMERQAHSSEIDAEVSRLAKQYPGIFDLKLRCPHCGADTPLSGFVSNADSIRRVQCVKCPRTFTPEPEYLRD</sequence>
<feature type="domain" description="VWFA" evidence="2">
    <location>
        <begin position="257"/>
        <end position="330"/>
    </location>
</feature>
<dbReference type="EMBL" id="KB020884">
    <property type="protein sequence ID" value="ELA29005.1"/>
    <property type="molecule type" value="Genomic_DNA"/>
</dbReference>
<dbReference type="Gene3D" id="3.40.50.410">
    <property type="entry name" value="von Willebrand factor, type A domain"/>
    <property type="match status" value="1"/>
</dbReference>
<dbReference type="InterPro" id="IPR038765">
    <property type="entry name" value="Papain-like_cys_pep_sf"/>
</dbReference>
<evidence type="ECO:0000313" key="3">
    <source>
        <dbReference type="EMBL" id="ELA29005.1"/>
    </source>
</evidence>
<dbReference type="Gene3D" id="3.90.70.10">
    <property type="entry name" value="Cysteine proteinases"/>
    <property type="match status" value="1"/>
</dbReference>
<evidence type="ECO:0000259" key="2">
    <source>
        <dbReference type="Pfam" id="PF00092"/>
    </source>
</evidence>
<accession>L2FS62</accession>
<dbReference type="CDD" id="cd00198">
    <property type="entry name" value="vWFA"/>
    <property type="match status" value="1"/>
</dbReference>